<evidence type="ECO:0000313" key="4">
    <source>
        <dbReference type="Proteomes" id="UP000011688"/>
    </source>
</evidence>
<keyword evidence="2" id="KW-0472">Membrane</keyword>
<evidence type="ECO:0000256" key="2">
    <source>
        <dbReference type="SAM" id="Phobius"/>
    </source>
</evidence>
<dbReference type="AlphaFoldDB" id="L9XCZ8"/>
<keyword evidence="2" id="KW-0812">Transmembrane</keyword>
<dbReference type="eggNOG" id="arCOG07580">
    <property type="taxonomic scope" value="Archaea"/>
</dbReference>
<proteinExistence type="predicted"/>
<feature type="region of interest" description="Disordered" evidence="1">
    <location>
        <begin position="172"/>
        <end position="191"/>
    </location>
</feature>
<dbReference type="PATRIC" id="fig|1227497.3.peg.1394"/>
<dbReference type="Proteomes" id="UP000011688">
    <property type="component" value="Unassembled WGS sequence"/>
</dbReference>
<sequence length="191" mass="20903">MAVLVVERTDVLVWNDTAERSRTEVGALVALSPVRVDAAVDLAYGALIILSIILIATLEFGIGIAFGVGVFSAYVLHVVWKMARFDPEWMTQAVEETVEEAVEESVGETVGKQVEETVEGSVGETVEEAVERQVEETVGETVERTVGETVGKQVEEVQAQVKAVDERIDRRPRAEEVEEIVEESVEDDASE</sequence>
<reference evidence="3 4" key="1">
    <citation type="journal article" date="2014" name="PLoS Genet.">
        <title>Phylogenetically driven sequencing of extremely halophilic archaea reveals strategies for static and dynamic osmo-response.</title>
        <authorList>
            <person name="Becker E.A."/>
            <person name="Seitzer P.M."/>
            <person name="Tritt A."/>
            <person name="Larsen D."/>
            <person name="Krusor M."/>
            <person name="Yao A.I."/>
            <person name="Wu D."/>
            <person name="Madern D."/>
            <person name="Eisen J.A."/>
            <person name="Darling A.E."/>
            <person name="Facciotti M.T."/>
        </authorList>
    </citation>
    <scope>NUCLEOTIDE SEQUENCE [LARGE SCALE GENOMIC DNA]</scope>
    <source>
        <strain evidence="3 4">DSM 10524</strain>
    </source>
</reference>
<evidence type="ECO:0000313" key="3">
    <source>
        <dbReference type="EMBL" id="ELY59492.1"/>
    </source>
</evidence>
<dbReference type="EMBL" id="AOIB01000015">
    <property type="protein sequence ID" value="ELY59492.1"/>
    <property type="molecule type" value="Genomic_DNA"/>
</dbReference>
<feature type="compositionally biased region" description="Acidic residues" evidence="1">
    <location>
        <begin position="176"/>
        <end position="191"/>
    </location>
</feature>
<feature type="transmembrane region" description="Helical" evidence="2">
    <location>
        <begin position="43"/>
        <end position="76"/>
    </location>
</feature>
<dbReference type="STRING" id="1227497.C491_06768"/>
<name>L9XCZ8_9EURY</name>
<organism evidence="3 4">
    <name type="scientific">Natronococcus amylolyticus DSM 10524</name>
    <dbReference type="NCBI Taxonomy" id="1227497"/>
    <lineage>
        <taxon>Archaea</taxon>
        <taxon>Methanobacteriati</taxon>
        <taxon>Methanobacteriota</taxon>
        <taxon>Stenosarchaea group</taxon>
        <taxon>Halobacteria</taxon>
        <taxon>Halobacteriales</taxon>
        <taxon>Natrialbaceae</taxon>
        <taxon>Natronococcus</taxon>
    </lineage>
</organism>
<accession>L9XCZ8</accession>
<evidence type="ECO:0000256" key="1">
    <source>
        <dbReference type="SAM" id="MobiDB-lite"/>
    </source>
</evidence>
<comment type="caution">
    <text evidence="3">The sequence shown here is derived from an EMBL/GenBank/DDBJ whole genome shotgun (WGS) entry which is preliminary data.</text>
</comment>
<keyword evidence="2" id="KW-1133">Transmembrane helix</keyword>
<protein>
    <submittedName>
        <fullName evidence="3">Glutamate-rich protein</fullName>
    </submittedName>
</protein>
<keyword evidence="4" id="KW-1185">Reference proteome</keyword>
<gene>
    <name evidence="3" type="ORF">C491_06768</name>
</gene>